<reference evidence="2" key="1">
    <citation type="submission" date="2016-06" db="EMBL/GenBank/DDBJ databases">
        <authorList>
            <person name="Varghese N."/>
            <person name="Submissions Spin"/>
        </authorList>
    </citation>
    <scope>NUCLEOTIDE SEQUENCE [LARGE SCALE GENOMIC DNA]</scope>
    <source>
        <strain evidence="2">DSM 43168</strain>
    </source>
</reference>
<evidence type="ECO:0008006" key="3">
    <source>
        <dbReference type="Google" id="ProtNLM"/>
    </source>
</evidence>
<accession>A0A1C4WZH4</accession>
<dbReference type="AlphaFoldDB" id="A0A1C4WZH4"/>
<organism evidence="1 2">
    <name type="scientific">Micromonospora carbonacea</name>
    <dbReference type="NCBI Taxonomy" id="47853"/>
    <lineage>
        <taxon>Bacteria</taxon>
        <taxon>Bacillati</taxon>
        <taxon>Actinomycetota</taxon>
        <taxon>Actinomycetes</taxon>
        <taxon>Micromonosporales</taxon>
        <taxon>Micromonosporaceae</taxon>
        <taxon>Micromonospora</taxon>
    </lineage>
</organism>
<protein>
    <recommendedName>
        <fullName evidence="3">HK97 gp10 family phage protein</fullName>
    </recommendedName>
</protein>
<keyword evidence="2" id="KW-1185">Reference proteome</keyword>
<sequence>MPAVNQNPFGEVRIDLREIPKTLRKELRPALKKTGDQVAQAARARASWSRRIPGAIRVKVLYGRRSGVIITVNRKKAPHARAYEGIAARMGNASSFRHPLFGDRNHWYTQRTRPFLHPAAQARRAQVQADIVKVVAAAASRRGFK</sequence>
<dbReference type="RefSeq" id="WP_074474189.1">
    <property type="nucleotide sequence ID" value="NZ_FMCT01000004.1"/>
</dbReference>
<proteinExistence type="predicted"/>
<dbReference type="EMBL" id="FMCT01000004">
    <property type="protein sequence ID" value="SCF01554.1"/>
    <property type="molecule type" value="Genomic_DNA"/>
</dbReference>
<gene>
    <name evidence="1" type="ORF">GA0070563_104128</name>
</gene>
<name>A0A1C4WZH4_9ACTN</name>
<evidence type="ECO:0000313" key="1">
    <source>
        <dbReference type="EMBL" id="SCF01554.1"/>
    </source>
</evidence>
<dbReference type="Proteomes" id="UP000183585">
    <property type="component" value="Unassembled WGS sequence"/>
</dbReference>
<evidence type="ECO:0000313" key="2">
    <source>
        <dbReference type="Proteomes" id="UP000183585"/>
    </source>
</evidence>